<feature type="signal peptide" evidence="1">
    <location>
        <begin position="1"/>
        <end position="20"/>
    </location>
</feature>
<keyword evidence="1" id="KW-0732">Signal</keyword>
<protein>
    <recommendedName>
        <fullName evidence="4">TolC family protein</fullName>
    </recommendedName>
</protein>
<organism evidence="2 3">
    <name type="scientific">Pontibacter populi</name>
    <dbReference type="NCBI Taxonomy" id="890055"/>
    <lineage>
        <taxon>Bacteria</taxon>
        <taxon>Pseudomonadati</taxon>
        <taxon>Bacteroidota</taxon>
        <taxon>Cytophagia</taxon>
        <taxon>Cytophagales</taxon>
        <taxon>Hymenobacteraceae</taxon>
        <taxon>Pontibacter</taxon>
    </lineage>
</organism>
<comment type="caution">
    <text evidence="2">The sequence shown here is derived from an EMBL/GenBank/DDBJ whole genome shotgun (WGS) entry which is preliminary data.</text>
</comment>
<dbReference type="PROSITE" id="PS51257">
    <property type="entry name" value="PROKAR_LIPOPROTEIN"/>
    <property type="match status" value="1"/>
</dbReference>
<proteinExistence type="predicted"/>
<keyword evidence="3" id="KW-1185">Reference proteome</keyword>
<feature type="chain" id="PRO_5045610749" description="TolC family protein" evidence="1">
    <location>
        <begin position="21"/>
        <end position="43"/>
    </location>
</feature>
<evidence type="ECO:0008006" key="4">
    <source>
        <dbReference type="Google" id="ProtNLM"/>
    </source>
</evidence>
<name>A0ABV1RWX3_9BACT</name>
<evidence type="ECO:0000256" key="1">
    <source>
        <dbReference type="SAM" id="SignalP"/>
    </source>
</evidence>
<sequence>MRLYLKMAFLSAAISLVFSACERMSQSNLQLSQQALVTNPVVK</sequence>
<accession>A0ABV1RWX3</accession>
<evidence type="ECO:0000313" key="3">
    <source>
        <dbReference type="Proteomes" id="UP001476807"/>
    </source>
</evidence>
<dbReference type="RefSeq" id="WP_350413345.1">
    <property type="nucleotide sequence ID" value="NZ_JBEOKT010000015.1"/>
</dbReference>
<evidence type="ECO:0000313" key="2">
    <source>
        <dbReference type="EMBL" id="MER2998874.1"/>
    </source>
</evidence>
<dbReference type="EMBL" id="JBEOKT010000015">
    <property type="protein sequence ID" value="MER2998874.1"/>
    <property type="molecule type" value="Genomic_DNA"/>
</dbReference>
<dbReference type="Proteomes" id="UP001476807">
    <property type="component" value="Unassembled WGS sequence"/>
</dbReference>
<reference evidence="2 3" key="1">
    <citation type="submission" date="2024-06" db="EMBL/GenBank/DDBJ databases">
        <title>Pontibacter populi HYL7-15.</title>
        <authorList>
            <person name="Kim M.K."/>
        </authorList>
    </citation>
    <scope>NUCLEOTIDE SEQUENCE [LARGE SCALE GENOMIC DNA]</scope>
    <source>
        <strain evidence="2 3">HYL7-15</strain>
    </source>
</reference>
<gene>
    <name evidence="2" type="ORF">ABS362_15070</name>
</gene>